<evidence type="ECO:0000256" key="3">
    <source>
        <dbReference type="ARBA" id="ARBA00022989"/>
    </source>
</evidence>
<evidence type="ECO:0000313" key="6">
    <source>
        <dbReference type="EMBL" id="RZS62442.1"/>
    </source>
</evidence>
<dbReference type="NCBIfam" id="TIGR03061">
    <property type="entry name" value="pip_yhgE_Nterm"/>
    <property type="match status" value="1"/>
</dbReference>
<dbReference type="NCBIfam" id="TIGR03057">
    <property type="entry name" value="xxxLxxG_by_4"/>
    <property type="match status" value="3"/>
</dbReference>
<feature type="transmembrane region" description="Helical" evidence="5">
    <location>
        <begin position="702"/>
        <end position="723"/>
    </location>
</feature>
<reference evidence="6 7" key="1">
    <citation type="submission" date="2019-02" db="EMBL/GenBank/DDBJ databases">
        <title>Sequencing the genomes of 1000 actinobacteria strains.</title>
        <authorList>
            <person name="Klenk H.-P."/>
        </authorList>
    </citation>
    <scope>NUCLEOTIDE SEQUENCE [LARGE SCALE GENOMIC DNA]</scope>
    <source>
        <strain evidence="6 7">DSM 16932</strain>
    </source>
</reference>
<keyword evidence="2 5" id="KW-0812">Transmembrane</keyword>
<feature type="transmembrane region" description="Helical" evidence="5">
    <location>
        <begin position="668"/>
        <end position="695"/>
    </location>
</feature>
<keyword evidence="3 5" id="KW-1133">Transmembrane helix</keyword>
<evidence type="ECO:0000256" key="5">
    <source>
        <dbReference type="SAM" id="Phobius"/>
    </source>
</evidence>
<protein>
    <submittedName>
        <fullName evidence="6">Putative membrane protein</fullName>
    </submittedName>
</protein>
<dbReference type="Gene3D" id="1.10.287.950">
    <property type="entry name" value="Methyl-accepting chemotaxis protein"/>
    <property type="match status" value="1"/>
</dbReference>
<dbReference type="AlphaFoldDB" id="A0A4Q7M718"/>
<dbReference type="InterPro" id="IPR023908">
    <property type="entry name" value="xxxLxxG_rpt"/>
</dbReference>
<dbReference type="Proteomes" id="UP000293852">
    <property type="component" value="Unassembled WGS sequence"/>
</dbReference>
<feature type="transmembrane region" description="Helical" evidence="5">
    <location>
        <begin position="641"/>
        <end position="662"/>
    </location>
</feature>
<dbReference type="GO" id="GO:0016020">
    <property type="term" value="C:membrane"/>
    <property type="evidence" value="ECO:0007669"/>
    <property type="project" value="UniProtKB-SubCell"/>
</dbReference>
<keyword evidence="7" id="KW-1185">Reference proteome</keyword>
<feature type="transmembrane region" description="Helical" evidence="5">
    <location>
        <begin position="743"/>
        <end position="773"/>
    </location>
</feature>
<evidence type="ECO:0000313" key="7">
    <source>
        <dbReference type="Proteomes" id="UP000293852"/>
    </source>
</evidence>
<sequence>MNALTRTGARAGVWRLAAVALLPLAVLGLLLTALWDPADRLDTVRAAIVNNDEPVTVNGQYVPLGRQLAAGLVSGVAPATEQTPKAVPASDASYQWEVTNQEQAAAGLADGTFAAVVTIPKDFSAAATSFGGDDPSQARQATIDVATPPGGRVADAVLARVVASTATTVMGSSLTQTYVDNVLVGFNTLGEQLGQAADGASQLADGATSAADGASQLADGAGLVADGATSAAGGAAQLADGAGRLASGARAASSGASALAGGAGQLADGASSASGGASALAGGADQLAGGASQLAGGIGQSASGAQAAAAGGDKLAAGARGVSDGVAQLDAGFAQINVAIPQVPDPDTLPWLDDLDGMSDRIGQALTALVTACGATPPAIDADLCAQLVALNLAELQQDFEDLGGASGALEKVRDLRGQLTTTAQGVKDLSDAATKVADGMEEAAAGQHELADGLGRLHGAANTVASGATDLAGGARDLAGGVGQIADAASGVSAGATQVSSGVRALATGATGVSGGARDLASGVGDLAAGAHGVASGATGLATGVGELVGGADQLADGLGQAVDQIPVYSDGERATLASVVADPVKAPGDDTLDTGSTGPLFAVVALWLGALGLTTVVRPSRSRVLGATRGAVRLALADLALPALIAAGTGAVVGVVIAAVEHLSVGGWLGAIGLGMLTSLVFVALHQGFCLLLGDLARGVSLLMAVLVIATGVVATVPGWLDGVADLLAIGAAREALVGLVVPAAGGVGAAVIGLVLWGVAGLGLAVFATARARVTRVGRLLTATV</sequence>
<organism evidence="6 7">
    <name type="scientific">Xylanimonas ulmi</name>
    <dbReference type="NCBI Taxonomy" id="228973"/>
    <lineage>
        <taxon>Bacteria</taxon>
        <taxon>Bacillati</taxon>
        <taxon>Actinomycetota</taxon>
        <taxon>Actinomycetes</taxon>
        <taxon>Micrococcales</taxon>
        <taxon>Promicromonosporaceae</taxon>
        <taxon>Xylanimonas</taxon>
    </lineage>
</organism>
<dbReference type="EMBL" id="SGWX01000001">
    <property type="protein sequence ID" value="RZS62442.1"/>
    <property type="molecule type" value="Genomic_DNA"/>
</dbReference>
<dbReference type="InterPro" id="IPR017500">
    <property type="entry name" value="Phage_infect_YhgE_N"/>
</dbReference>
<accession>A0A4Q7M718</accession>
<evidence type="ECO:0000256" key="2">
    <source>
        <dbReference type="ARBA" id="ARBA00022692"/>
    </source>
</evidence>
<feature type="transmembrane region" description="Helical" evidence="5">
    <location>
        <begin position="12"/>
        <end position="35"/>
    </location>
</feature>
<name>A0A4Q7M718_9MICO</name>
<feature type="transmembrane region" description="Helical" evidence="5">
    <location>
        <begin position="602"/>
        <end position="620"/>
    </location>
</feature>
<comment type="subcellular location">
    <subcellularLocation>
        <location evidence="1">Membrane</location>
        <topology evidence="1">Multi-pass membrane protein</topology>
    </subcellularLocation>
</comment>
<evidence type="ECO:0000256" key="1">
    <source>
        <dbReference type="ARBA" id="ARBA00004141"/>
    </source>
</evidence>
<comment type="caution">
    <text evidence="6">The sequence shown here is derived from an EMBL/GenBank/DDBJ whole genome shotgun (WGS) entry which is preliminary data.</text>
</comment>
<gene>
    <name evidence="6" type="ORF">EV386_2775</name>
</gene>
<dbReference type="PANTHER" id="PTHR43077:SF5">
    <property type="entry name" value="PHAGE INFECTION PROTEIN"/>
    <property type="match status" value="1"/>
</dbReference>
<dbReference type="RefSeq" id="WP_130415892.1">
    <property type="nucleotide sequence ID" value="NZ_SGWX01000001.1"/>
</dbReference>
<keyword evidence="4 5" id="KW-0472">Membrane</keyword>
<dbReference type="InterPro" id="IPR051328">
    <property type="entry name" value="T7SS_ABC-Transporter"/>
</dbReference>
<evidence type="ECO:0000256" key="4">
    <source>
        <dbReference type="ARBA" id="ARBA00023136"/>
    </source>
</evidence>
<dbReference type="OrthoDB" id="9811483at2"/>
<proteinExistence type="predicted"/>
<dbReference type="PANTHER" id="PTHR43077">
    <property type="entry name" value="TRANSPORT PERMEASE YVFS-RELATED"/>
    <property type="match status" value="1"/>
</dbReference>